<comment type="subcellular location">
    <subcellularLocation>
        <location evidence="1">Membrane</location>
        <topology evidence="1">Multi-pass membrane protein</topology>
    </subcellularLocation>
</comment>
<sequence length="535" mass="57475">MTSTSIPDDGLQGLRKNWKSDLISGFIIFLIALPLCLGISLASGAPPMAGLFSGIVGGLIVSLFSGSYVTINGPAAGLIAVVLHSITVLGGGDNRLGFEYTLAVIVIAGAIQIVLGLLRAGNLTVFFPISVVHGMMSAIGIIIISKQFYVALGITPVAKTISGLILEMPFSLSKINPKVAIIGISTILVLVLLGRIKNAFIKKLPAPLIAVVIGVVLGIVFDLEDEHSYSLMDQIYKIGPTSLVTLPAHITDGIIHPNFDKIGTGVFWLMVVTIGLIASIESLLTASAIDKVDPYRRRSNMNKELVAKGIGNFFLGWIGGLPIIAEVVRSSANINNGAKTRWSNFFHGVFLLVFIVLLPGLIHKIPLASLAGVLIMVGVRLASPAEFIHAYKKGWDQIVVFLVTVFFTVFEDLLVGVGAGIVTKLIIQLILGVPLRNMFVSDVEINEKADSYTLHIRKALIFSNMLSVKRTLNKLPRGKSIEIKCESLKFAGYSALDFLNDFKNDYESDGGKVIISGVDDLKPISNHPQSSRRLV</sequence>
<organism evidence="8 9">
    <name type="scientific">Leptospira ilyithenensis</name>
    <dbReference type="NCBI Taxonomy" id="2484901"/>
    <lineage>
        <taxon>Bacteria</taxon>
        <taxon>Pseudomonadati</taxon>
        <taxon>Spirochaetota</taxon>
        <taxon>Spirochaetia</taxon>
        <taxon>Leptospirales</taxon>
        <taxon>Leptospiraceae</taxon>
        <taxon>Leptospira</taxon>
    </lineage>
</organism>
<reference evidence="8" key="1">
    <citation type="journal article" date="2019" name="PLoS Negl. Trop. Dis.">
        <title>Revisiting the worldwide diversity of Leptospira species in the environment.</title>
        <authorList>
            <person name="Vincent A.T."/>
            <person name="Schiettekatte O."/>
            <person name="Bourhy P."/>
            <person name="Veyrier F.J."/>
            <person name="Picardeau M."/>
        </authorList>
    </citation>
    <scope>NUCLEOTIDE SEQUENCE [LARGE SCALE GENOMIC DNA]</scope>
    <source>
        <strain evidence="8">201400974</strain>
    </source>
</reference>
<dbReference type="Proteomes" id="UP000298264">
    <property type="component" value="Unassembled WGS sequence"/>
</dbReference>
<feature type="transmembrane region" description="Helical" evidence="5">
    <location>
        <begin position="266"/>
        <end position="284"/>
    </location>
</feature>
<name>A0A4R9LR42_9LEPT</name>
<accession>A0A4R9LR42</accession>
<evidence type="ECO:0000259" key="7">
    <source>
        <dbReference type="Pfam" id="PF01740"/>
    </source>
</evidence>
<feature type="transmembrane region" description="Helical" evidence="5">
    <location>
        <begin position="48"/>
        <end position="68"/>
    </location>
</feature>
<comment type="caution">
    <text evidence="8">The sequence shown here is derived from an EMBL/GenBank/DDBJ whole genome shotgun (WGS) entry which is preliminary data.</text>
</comment>
<feature type="transmembrane region" description="Helical" evidence="5">
    <location>
        <begin position="125"/>
        <end position="144"/>
    </location>
</feature>
<dbReference type="GO" id="GO:0016020">
    <property type="term" value="C:membrane"/>
    <property type="evidence" value="ECO:0007669"/>
    <property type="project" value="UniProtKB-SubCell"/>
</dbReference>
<dbReference type="GO" id="GO:0055085">
    <property type="term" value="P:transmembrane transport"/>
    <property type="evidence" value="ECO:0007669"/>
    <property type="project" value="InterPro"/>
</dbReference>
<dbReference type="EMBL" id="RQHV01000032">
    <property type="protein sequence ID" value="TGN13142.1"/>
    <property type="molecule type" value="Genomic_DNA"/>
</dbReference>
<dbReference type="Pfam" id="PF01740">
    <property type="entry name" value="STAS"/>
    <property type="match status" value="1"/>
</dbReference>
<feature type="transmembrane region" description="Helical" evidence="5">
    <location>
        <begin position="206"/>
        <end position="223"/>
    </location>
</feature>
<keyword evidence="9" id="KW-1185">Reference proteome</keyword>
<dbReference type="RefSeq" id="WP_135763196.1">
    <property type="nucleotide sequence ID" value="NZ_RQHV01000032.1"/>
</dbReference>
<evidence type="ECO:0000313" key="9">
    <source>
        <dbReference type="Proteomes" id="UP000298264"/>
    </source>
</evidence>
<dbReference type="AlphaFoldDB" id="A0A4R9LR42"/>
<keyword evidence="2 5" id="KW-0812">Transmembrane</keyword>
<dbReference type="PANTHER" id="PTHR11814">
    <property type="entry name" value="SULFATE TRANSPORTER"/>
    <property type="match status" value="1"/>
</dbReference>
<evidence type="ECO:0000256" key="5">
    <source>
        <dbReference type="SAM" id="Phobius"/>
    </source>
</evidence>
<feature type="transmembrane region" description="Helical" evidence="5">
    <location>
        <begin position="175"/>
        <end position="194"/>
    </location>
</feature>
<dbReference type="OrthoDB" id="9769739at2"/>
<dbReference type="InterPro" id="IPR002645">
    <property type="entry name" value="STAS_dom"/>
</dbReference>
<dbReference type="InterPro" id="IPR011547">
    <property type="entry name" value="SLC26A/SulP_dom"/>
</dbReference>
<feature type="transmembrane region" description="Helical" evidence="5">
    <location>
        <begin position="22"/>
        <end position="42"/>
    </location>
</feature>
<evidence type="ECO:0000256" key="4">
    <source>
        <dbReference type="ARBA" id="ARBA00023136"/>
    </source>
</evidence>
<feature type="transmembrane region" description="Helical" evidence="5">
    <location>
        <begin position="98"/>
        <end position="118"/>
    </location>
</feature>
<protein>
    <submittedName>
        <fullName evidence="8">SulP family inorganic anion transporter</fullName>
    </submittedName>
</protein>
<evidence type="ECO:0000313" key="8">
    <source>
        <dbReference type="EMBL" id="TGN13142.1"/>
    </source>
</evidence>
<dbReference type="Pfam" id="PF00916">
    <property type="entry name" value="Sulfate_transp"/>
    <property type="match status" value="1"/>
</dbReference>
<dbReference type="SUPFAM" id="SSF52091">
    <property type="entry name" value="SpoIIaa-like"/>
    <property type="match status" value="1"/>
</dbReference>
<feature type="transmembrane region" description="Helical" evidence="5">
    <location>
        <begin position="305"/>
        <end position="325"/>
    </location>
</feature>
<feature type="transmembrane region" description="Helical" evidence="5">
    <location>
        <begin position="397"/>
        <end position="422"/>
    </location>
</feature>
<keyword evidence="3 5" id="KW-1133">Transmembrane helix</keyword>
<feature type="domain" description="SLC26A/SulP transporter" evidence="6">
    <location>
        <begin position="19"/>
        <end position="402"/>
    </location>
</feature>
<evidence type="ECO:0000256" key="2">
    <source>
        <dbReference type="ARBA" id="ARBA00022692"/>
    </source>
</evidence>
<dbReference type="InterPro" id="IPR001902">
    <property type="entry name" value="SLC26A/SulP_fam"/>
</dbReference>
<gene>
    <name evidence="8" type="ORF">EHS11_04375</name>
</gene>
<proteinExistence type="predicted"/>
<evidence type="ECO:0000259" key="6">
    <source>
        <dbReference type="Pfam" id="PF00916"/>
    </source>
</evidence>
<keyword evidence="4 5" id="KW-0472">Membrane</keyword>
<evidence type="ECO:0000256" key="1">
    <source>
        <dbReference type="ARBA" id="ARBA00004141"/>
    </source>
</evidence>
<dbReference type="InterPro" id="IPR036513">
    <property type="entry name" value="STAS_dom_sf"/>
</dbReference>
<feature type="domain" description="STAS" evidence="7">
    <location>
        <begin position="444"/>
        <end position="519"/>
    </location>
</feature>
<evidence type="ECO:0000256" key="3">
    <source>
        <dbReference type="ARBA" id="ARBA00022989"/>
    </source>
</evidence>
<feature type="transmembrane region" description="Helical" evidence="5">
    <location>
        <begin position="345"/>
        <end position="362"/>
    </location>
</feature>